<dbReference type="Gene3D" id="3.40.50.261">
    <property type="entry name" value="Succinyl-CoA synthetase domains"/>
    <property type="match status" value="2"/>
</dbReference>
<keyword evidence="5" id="KW-1185">Reference proteome</keyword>
<dbReference type="InterPro" id="IPR032875">
    <property type="entry name" value="Succ_CoA_lig_flav_dom"/>
</dbReference>
<dbReference type="GO" id="GO:0005524">
    <property type="term" value="F:ATP binding"/>
    <property type="evidence" value="ECO:0007669"/>
    <property type="project" value="UniProtKB-UniRule"/>
</dbReference>
<proteinExistence type="predicted"/>
<keyword evidence="1" id="KW-0816">Tricarboxylic acid cycle</keyword>
<dbReference type="PROSITE" id="PS50975">
    <property type="entry name" value="ATP_GRASP"/>
    <property type="match status" value="1"/>
</dbReference>
<evidence type="ECO:0000313" key="5">
    <source>
        <dbReference type="Proteomes" id="UP000581135"/>
    </source>
</evidence>
<dbReference type="Pfam" id="PF13380">
    <property type="entry name" value="CoA_binding_2"/>
    <property type="match status" value="1"/>
</dbReference>
<dbReference type="Pfam" id="PF13549">
    <property type="entry name" value="ATP-grasp_5"/>
    <property type="match status" value="1"/>
</dbReference>
<keyword evidence="2" id="KW-0547">Nucleotide-binding</keyword>
<evidence type="ECO:0000259" key="3">
    <source>
        <dbReference type="PROSITE" id="PS50975"/>
    </source>
</evidence>
<dbReference type="EC" id="6.2.1.1" evidence="4"/>
<dbReference type="RefSeq" id="WP_183417568.1">
    <property type="nucleotide sequence ID" value="NZ_JACHXA010000010.1"/>
</dbReference>
<sequence length="696" mass="73525">MDERPAGTKLSGFQRLLHPRSIAVIGGREAAEVIRQCRRMGYSGLIYPVHPRHEKVEGVPCFRTLADLPEVPDAAFVAVRRELSIEVVRELAAMGAGGAICYASGFRETGGAGEDLQAALIEASGDMPILGPNCYGLINYLEGALLWPDQHGGQRRERGVAILTQSGNMAINLTMNQRGLPIAFLVAMGNQAKVGLAAMADALLEDPRVSAIGLHIEGLGDAAAFVTLAAKARARGVPLVALKVGRSEAAAALTFSHTASLAGADAVADAFLRRLGIGRVHNVPAFLETLKLLHQGGPLTGRDLASMSCSGGEASLIADAIDSRKLRFRSLDPAQRQRVKDTLSDLVHVSNPLDYHTFIWADETRMTETFAAMLGCGFDLSFLILDFPRADRCETHDWDITLRALEAASRRTGGRCAVVASLPENLPEARAEDILARGMIPFGGIEEALTAAEVAAAIGDAWRRDWPEPVTIPPLTKGEAVSMSEWAAKQRLRAAGLPLPRGGLAANAAEAMVIAEALGFPVVLKAVGEGLAHKSELGAVRLGLADADSVAHAAEELLPMGSGLLVEEMIGDGLAEVIVGCQRDPVIGPYLLLGSGGVLVELIADSVLLPLPASRAEIEEGLSRLKVAQLLAGYRGKPPGDRAALIAAVEAIQRFALSEAGRLIELDVNPVIVRPHGKGVVAVDAFMRIVKGEKNG</sequence>
<reference evidence="4 5" key="1">
    <citation type="submission" date="2020-08" db="EMBL/GenBank/DDBJ databases">
        <title>Genomic Encyclopedia of Type Strains, Phase III (KMG-III): the genomes of soil and plant-associated and newly described type strains.</title>
        <authorList>
            <person name="Whitman W."/>
        </authorList>
    </citation>
    <scope>NUCLEOTIDE SEQUENCE [LARGE SCALE GENOMIC DNA]</scope>
    <source>
        <strain evidence="4 5">CECT 8803</strain>
    </source>
</reference>
<evidence type="ECO:0000256" key="1">
    <source>
        <dbReference type="ARBA" id="ARBA00022532"/>
    </source>
</evidence>
<dbReference type="Proteomes" id="UP000581135">
    <property type="component" value="Unassembled WGS sequence"/>
</dbReference>
<dbReference type="Pfam" id="PF13607">
    <property type="entry name" value="Succ_CoA_lig"/>
    <property type="match status" value="1"/>
</dbReference>
<evidence type="ECO:0000313" key="4">
    <source>
        <dbReference type="EMBL" id="MBB3066743.1"/>
    </source>
</evidence>
<dbReference type="SUPFAM" id="SSF56059">
    <property type="entry name" value="Glutathione synthetase ATP-binding domain-like"/>
    <property type="match status" value="1"/>
</dbReference>
<dbReference type="GO" id="GO:0046872">
    <property type="term" value="F:metal ion binding"/>
    <property type="evidence" value="ECO:0007669"/>
    <property type="project" value="InterPro"/>
</dbReference>
<dbReference type="Gene3D" id="3.30.1490.20">
    <property type="entry name" value="ATP-grasp fold, A domain"/>
    <property type="match status" value="1"/>
</dbReference>
<comment type="caution">
    <text evidence="4">The sequence shown here is derived from an EMBL/GenBank/DDBJ whole genome shotgun (WGS) entry which is preliminary data.</text>
</comment>
<organism evidence="4 5">
    <name type="scientific">Limibacillus halophilus</name>
    <dbReference type="NCBI Taxonomy" id="1579333"/>
    <lineage>
        <taxon>Bacteria</taxon>
        <taxon>Pseudomonadati</taxon>
        <taxon>Pseudomonadota</taxon>
        <taxon>Alphaproteobacteria</taxon>
        <taxon>Rhodospirillales</taxon>
        <taxon>Rhodovibrionaceae</taxon>
        <taxon>Limibacillus</taxon>
    </lineage>
</organism>
<keyword evidence="4" id="KW-0436">Ligase</keyword>
<dbReference type="AlphaFoldDB" id="A0A839T0S1"/>
<dbReference type="PANTHER" id="PTHR42793">
    <property type="entry name" value="COA BINDING DOMAIN CONTAINING PROTEIN"/>
    <property type="match status" value="1"/>
</dbReference>
<dbReference type="PANTHER" id="PTHR42793:SF4">
    <property type="entry name" value="BLL6376 PROTEIN"/>
    <property type="match status" value="1"/>
</dbReference>
<dbReference type="SUPFAM" id="SSF51735">
    <property type="entry name" value="NAD(P)-binding Rossmann-fold domains"/>
    <property type="match status" value="1"/>
</dbReference>
<evidence type="ECO:0000256" key="2">
    <source>
        <dbReference type="PROSITE-ProRule" id="PRU00409"/>
    </source>
</evidence>
<dbReference type="Gene3D" id="3.40.50.720">
    <property type="entry name" value="NAD(P)-binding Rossmann-like Domain"/>
    <property type="match status" value="1"/>
</dbReference>
<dbReference type="FunFam" id="3.40.50.261:FF:000021">
    <property type="entry name" value="Acetyl-CoA synthetase, putative"/>
    <property type="match status" value="1"/>
</dbReference>
<accession>A0A839T0S1</accession>
<dbReference type="InterPro" id="IPR011761">
    <property type="entry name" value="ATP-grasp"/>
</dbReference>
<dbReference type="SMART" id="SM00881">
    <property type="entry name" value="CoA_binding"/>
    <property type="match status" value="1"/>
</dbReference>
<dbReference type="GO" id="GO:0003987">
    <property type="term" value="F:acetate-CoA ligase activity"/>
    <property type="evidence" value="ECO:0007669"/>
    <property type="project" value="UniProtKB-EC"/>
</dbReference>
<dbReference type="InterPro" id="IPR003781">
    <property type="entry name" value="CoA-bd"/>
</dbReference>
<name>A0A839T0S1_9PROT</name>
<gene>
    <name evidence="4" type="ORF">FHR98_003053</name>
</gene>
<dbReference type="InterPro" id="IPR013815">
    <property type="entry name" value="ATP_grasp_subdomain_1"/>
</dbReference>
<feature type="domain" description="ATP-grasp" evidence="3">
    <location>
        <begin position="489"/>
        <end position="570"/>
    </location>
</feature>
<dbReference type="InterPro" id="IPR036291">
    <property type="entry name" value="NAD(P)-bd_dom_sf"/>
</dbReference>
<dbReference type="GO" id="GO:0006099">
    <property type="term" value="P:tricarboxylic acid cycle"/>
    <property type="evidence" value="ECO:0007669"/>
    <property type="project" value="UniProtKB-KW"/>
</dbReference>
<dbReference type="EMBL" id="JACHXA010000010">
    <property type="protein sequence ID" value="MBB3066743.1"/>
    <property type="molecule type" value="Genomic_DNA"/>
</dbReference>
<keyword evidence="2" id="KW-0067">ATP-binding</keyword>
<protein>
    <submittedName>
        <fullName evidence="4">Acetyl-CoA synthetase</fullName>
        <ecNumber evidence="4">6.2.1.1</ecNumber>
    </submittedName>
</protein>
<dbReference type="InterPro" id="IPR016102">
    <property type="entry name" value="Succinyl-CoA_synth-like"/>
</dbReference>
<dbReference type="SUPFAM" id="SSF52210">
    <property type="entry name" value="Succinyl-CoA synthetase domains"/>
    <property type="match status" value="2"/>
</dbReference>
<dbReference type="Gene3D" id="3.30.470.20">
    <property type="entry name" value="ATP-grasp fold, B domain"/>
    <property type="match status" value="1"/>
</dbReference>